<keyword evidence="1" id="KW-0732">Signal</keyword>
<dbReference type="PANTHER" id="PTHR34129">
    <property type="entry name" value="BLR1139 PROTEIN"/>
    <property type="match status" value="1"/>
</dbReference>
<dbReference type="InterPro" id="IPR009297">
    <property type="entry name" value="DUF952"/>
</dbReference>
<protein>
    <submittedName>
        <fullName evidence="2">Uncharacterized protein</fullName>
    </submittedName>
</protein>
<dbReference type="SUPFAM" id="SSF56399">
    <property type="entry name" value="ADP-ribosylation"/>
    <property type="match status" value="1"/>
</dbReference>
<feature type="signal peptide" evidence="1">
    <location>
        <begin position="1"/>
        <end position="22"/>
    </location>
</feature>
<sequence length="137" mass="15888">MMRFIFLSLTLLFNLAFHNAKAEQSMISDNSHDSPPKFLYKIISTDDWQKSMQSKSIVLSPIDKDFIHLAEEEQISHIVQKFWFGKNYVLLKLAANKLKGRLIYERNPGGKTKYFHLYEGGIFFDAVLEATVVKVTR</sequence>
<comment type="caution">
    <text evidence="2">The sequence shown here is derived from an EMBL/GenBank/DDBJ whole genome shotgun (WGS) entry which is preliminary data.</text>
</comment>
<evidence type="ECO:0000256" key="1">
    <source>
        <dbReference type="SAM" id="SignalP"/>
    </source>
</evidence>
<dbReference type="AlphaFoldDB" id="A0A0C1EB06"/>
<dbReference type="Proteomes" id="UP000031307">
    <property type="component" value="Unassembled WGS sequence"/>
</dbReference>
<dbReference type="Pfam" id="PF06108">
    <property type="entry name" value="DUF952"/>
    <property type="match status" value="1"/>
</dbReference>
<organism evidence="2 3">
    <name type="scientific">Parachlamydia acanthamoebae</name>
    <dbReference type="NCBI Taxonomy" id="83552"/>
    <lineage>
        <taxon>Bacteria</taxon>
        <taxon>Pseudomonadati</taxon>
        <taxon>Chlamydiota</taxon>
        <taxon>Chlamydiia</taxon>
        <taxon>Parachlamydiales</taxon>
        <taxon>Parachlamydiaceae</taxon>
        <taxon>Parachlamydia</taxon>
    </lineage>
</organism>
<dbReference type="PANTHER" id="PTHR34129:SF1">
    <property type="entry name" value="DUF952 DOMAIN-CONTAINING PROTEIN"/>
    <property type="match status" value="1"/>
</dbReference>
<feature type="chain" id="PRO_5002131414" evidence="1">
    <location>
        <begin position="23"/>
        <end position="137"/>
    </location>
</feature>
<evidence type="ECO:0000313" key="2">
    <source>
        <dbReference type="EMBL" id="KIA77268.1"/>
    </source>
</evidence>
<dbReference type="Gene3D" id="3.20.170.20">
    <property type="entry name" value="Protein of unknown function DUF952"/>
    <property type="match status" value="1"/>
</dbReference>
<evidence type="ECO:0000313" key="3">
    <source>
        <dbReference type="Proteomes" id="UP000031307"/>
    </source>
</evidence>
<accession>A0A0C1EB06</accession>
<dbReference type="EMBL" id="JSAM01000086">
    <property type="protein sequence ID" value="KIA77268.1"/>
    <property type="molecule type" value="Genomic_DNA"/>
</dbReference>
<gene>
    <name evidence="2" type="ORF">DB43_GQ00100</name>
</gene>
<dbReference type="PATRIC" id="fig|83552.4.peg.1593"/>
<proteinExistence type="predicted"/>
<name>A0A0C1EB06_9BACT</name>
<reference evidence="2 3" key="1">
    <citation type="journal article" date="2014" name="Mol. Biol. Evol.">
        <title>Massive expansion of Ubiquitination-related gene families within the Chlamydiae.</title>
        <authorList>
            <person name="Domman D."/>
            <person name="Collingro A."/>
            <person name="Lagkouvardos I."/>
            <person name="Gehre L."/>
            <person name="Weinmaier T."/>
            <person name="Rattei T."/>
            <person name="Subtil A."/>
            <person name="Horn M."/>
        </authorList>
    </citation>
    <scope>NUCLEOTIDE SEQUENCE [LARGE SCALE GENOMIC DNA]</scope>
    <source>
        <strain evidence="2 3">OEW1</strain>
    </source>
</reference>